<gene>
    <name evidence="2" type="primary">LOC107709802</name>
</gene>
<keyword evidence="3" id="KW-1185">Reference proteome</keyword>
<dbReference type="Gene3D" id="3.10.100.10">
    <property type="entry name" value="Mannose-Binding Protein A, subunit A"/>
    <property type="match status" value="1"/>
</dbReference>
<sequence>MIFNQLIFHNNIIIFRMFLYWIVNLVKKCPYGWTNFGVRCYKFFSEAVNWITAEKNCQRLDANLASVHNKIEQDFLLSLLPSSTTRCWFGTHDGQWLWTDGTPYDYTYWAPGQPDNKGIENCGEFNFESKNAVCFFIYNYLQSYNFTSTSNMKWFICQTCLKHYILF</sequence>
<protein>
    <submittedName>
        <fullName evidence="2">Galactose-specific lectin nattectin-like</fullName>
    </submittedName>
</protein>
<dbReference type="Proteomes" id="UP000472270">
    <property type="component" value="Unassembled WGS sequence"/>
</dbReference>
<dbReference type="Ensembl" id="ENSSRHT00000076411.1">
    <property type="protein sequence ID" value="ENSSRHP00000074381.1"/>
    <property type="gene ID" value="ENSSRHG00000036896.1"/>
</dbReference>
<accession>A0A673LEV2</accession>
<dbReference type="SUPFAM" id="SSF56436">
    <property type="entry name" value="C-type lectin-like"/>
    <property type="match status" value="1"/>
</dbReference>
<feature type="domain" description="C-type lectin" evidence="1">
    <location>
        <begin position="36"/>
        <end position="158"/>
    </location>
</feature>
<dbReference type="InterPro" id="IPR050111">
    <property type="entry name" value="C-type_lectin/snaclec_domain"/>
</dbReference>
<name>A0A673LEV2_9TELE</name>
<dbReference type="SMART" id="SM00034">
    <property type="entry name" value="CLECT"/>
    <property type="match status" value="1"/>
</dbReference>
<organism evidence="2 3">
    <name type="scientific">Sinocyclocheilus rhinocerous</name>
    <dbReference type="NCBI Taxonomy" id="307959"/>
    <lineage>
        <taxon>Eukaryota</taxon>
        <taxon>Metazoa</taxon>
        <taxon>Chordata</taxon>
        <taxon>Craniata</taxon>
        <taxon>Vertebrata</taxon>
        <taxon>Euteleostomi</taxon>
        <taxon>Actinopterygii</taxon>
        <taxon>Neopterygii</taxon>
        <taxon>Teleostei</taxon>
        <taxon>Ostariophysi</taxon>
        <taxon>Cypriniformes</taxon>
        <taxon>Cyprinidae</taxon>
        <taxon>Cyprininae</taxon>
        <taxon>Sinocyclocheilus</taxon>
    </lineage>
</organism>
<proteinExistence type="predicted"/>
<evidence type="ECO:0000313" key="3">
    <source>
        <dbReference type="Proteomes" id="UP000472270"/>
    </source>
</evidence>
<reference evidence="2" key="2">
    <citation type="submission" date="2025-09" db="UniProtKB">
        <authorList>
            <consortium name="Ensembl"/>
        </authorList>
    </citation>
    <scope>IDENTIFICATION</scope>
</reference>
<dbReference type="PROSITE" id="PS50041">
    <property type="entry name" value="C_TYPE_LECTIN_2"/>
    <property type="match status" value="1"/>
</dbReference>
<dbReference type="PANTHER" id="PTHR22803">
    <property type="entry name" value="MANNOSE, PHOSPHOLIPASE, LECTIN RECEPTOR RELATED"/>
    <property type="match status" value="1"/>
</dbReference>
<evidence type="ECO:0000259" key="1">
    <source>
        <dbReference type="PROSITE" id="PS50041"/>
    </source>
</evidence>
<reference evidence="2" key="1">
    <citation type="submission" date="2025-08" db="UniProtKB">
        <authorList>
            <consortium name="Ensembl"/>
        </authorList>
    </citation>
    <scope>IDENTIFICATION</scope>
</reference>
<dbReference type="InterPro" id="IPR016186">
    <property type="entry name" value="C-type_lectin-like/link_sf"/>
</dbReference>
<dbReference type="AlphaFoldDB" id="A0A673LEV2"/>
<dbReference type="InterPro" id="IPR016187">
    <property type="entry name" value="CTDL_fold"/>
</dbReference>
<dbReference type="InterPro" id="IPR001304">
    <property type="entry name" value="C-type_lectin-like"/>
</dbReference>
<dbReference type="Pfam" id="PF00059">
    <property type="entry name" value="Lectin_C"/>
    <property type="match status" value="1"/>
</dbReference>
<evidence type="ECO:0000313" key="2">
    <source>
        <dbReference type="Ensembl" id="ENSSRHP00000074381.1"/>
    </source>
</evidence>